<dbReference type="EMBL" id="FCNX02000003">
    <property type="protein sequence ID" value="SAK54028.1"/>
    <property type="molecule type" value="Genomic_DNA"/>
</dbReference>
<name>A0A158A888_9BURK</name>
<dbReference type="Proteomes" id="UP000054903">
    <property type="component" value="Unassembled WGS sequence"/>
</dbReference>
<comment type="caution">
    <text evidence="2">The sequence shown here is derived from an EMBL/GenBank/DDBJ whole genome shotgun (WGS) entry which is preliminary data.</text>
</comment>
<accession>A0A158A888</accession>
<dbReference type="SMART" id="SM00901">
    <property type="entry name" value="FRG"/>
    <property type="match status" value="1"/>
</dbReference>
<evidence type="ECO:0000313" key="3">
    <source>
        <dbReference type="Proteomes" id="UP000054903"/>
    </source>
</evidence>
<proteinExistence type="predicted"/>
<dbReference type="AlphaFoldDB" id="A0A158A888"/>
<dbReference type="OrthoDB" id="9816036at2"/>
<reference evidence="2" key="1">
    <citation type="submission" date="2016-01" db="EMBL/GenBank/DDBJ databases">
        <authorList>
            <person name="Peeters C."/>
        </authorList>
    </citation>
    <scope>NUCLEOTIDE SEQUENCE</scope>
    <source>
        <strain evidence="2">LMG 29320</strain>
    </source>
</reference>
<protein>
    <submittedName>
        <fullName evidence="2">FRG domain protein</fullName>
    </submittedName>
</protein>
<dbReference type="InterPro" id="IPR014966">
    <property type="entry name" value="FRG-dom"/>
</dbReference>
<sequence length="314" mass="35853">MRGQWLGRFQATGWSGSATVEVDDLGKTFGGRVYLFSNDTSMPSAIAYFEAPKGDNPARAVAQILHKSNAERASEYAETPMEWGQFKAHVAGLEFRRFVFRGQAKRWRLRTHFHRTGRADLWKYNNEDMTLLHRHLSARTRHTFNRRDSDENGAFLHLAQHHGFPTPLLDWTYSPYVAAFFAYQKVPKELSPVDAGSRVRIFQFDREKWTNDLIQIPKAAPARPHFSLLEFIAIENERMIPQQALSGLTNVDDVEDYIRSVERSNGTRYLSVIDLPAADRTMVMQELSTMGITAGALFPGLDGACEELRERLFP</sequence>
<evidence type="ECO:0000259" key="1">
    <source>
        <dbReference type="SMART" id="SM00901"/>
    </source>
</evidence>
<dbReference type="Pfam" id="PF08867">
    <property type="entry name" value="FRG"/>
    <property type="match status" value="1"/>
</dbReference>
<organism evidence="2 3">
    <name type="scientific">Caballeronia fortuita</name>
    <dbReference type="NCBI Taxonomy" id="1777138"/>
    <lineage>
        <taxon>Bacteria</taxon>
        <taxon>Pseudomonadati</taxon>
        <taxon>Pseudomonadota</taxon>
        <taxon>Betaproteobacteria</taxon>
        <taxon>Burkholderiales</taxon>
        <taxon>Burkholderiaceae</taxon>
        <taxon>Caballeronia</taxon>
    </lineage>
</organism>
<feature type="domain" description="FRG" evidence="1">
    <location>
        <begin position="94"/>
        <end position="194"/>
    </location>
</feature>
<evidence type="ECO:0000313" key="2">
    <source>
        <dbReference type="EMBL" id="SAK54028.1"/>
    </source>
</evidence>
<dbReference type="RefSeq" id="WP_061133771.1">
    <property type="nucleotide sequence ID" value="NZ_FCNX02000003.1"/>
</dbReference>
<gene>
    <name evidence="2" type="ORF">AWB77_01494</name>
</gene>
<keyword evidence="3" id="KW-1185">Reference proteome</keyword>